<dbReference type="PROSITE" id="PS51257">
    <property type="entry name" value="PROKAR_LIPOPROTEIN"/>
    <property type="match status" value="1"/>
</dbReference>
<organism evidence="2 3">
    <name type="scientific">Arenicella xantha</name>
    <dbReference type="NCBI Taxonomy" id="644221"/>
    <lineage>
        <taxon>Bacteria</taxon>
        <taxon>Pseudomonadati</taxon>
        <taxon>Pseudomonadota</taxon>
        <taxon>Gammaproteobacteria</taxon>
        <taxon>Arenicellales</taxon>
        <taxon>Arenicellaceae</taxon>
        <taxon>Arenicella</taxon>
    </lineage>
</organism>
<keyword evidence="3" id="KW-1185">Reference proteome</keyword>
<evidence type="ECO:0000313" key="2">
    <source>
        <dbReference type="EMBL" id="RBP51226.1"/>
    </source>
</evidence>
<protein>
    <recommendedName>
        <fullName evidence="4">Curli production assembly/transport component CsgG</fullName>
    </recommendedName>
</protein>
<accession>A0A395JKC4</accession>
<name>A0A395JKC4_9GAMM</name>
<dbReference type="Proteomes" id="UP000253083">
    <property type="component" value="Unassembled WGS sequence"/>
</dbReference>
<gene>
    <name evidence="2" type="ORF">DFR28_102645</name>
</gene>
<evidence type="ECO:0000256" key="1">
    <source>
        <dbReference type="SAM" id="MobiDB-lite"/>
    </source>
</evidence>
<evidence type="ECO:0008006" key="4">
    <source>
        <dbReference type="Google" id="ProtNLM"/>
    </source>
</evidence>
<comment type="caution">
    <text evidence="2">The sequence shown here is derived from an EMBL/GenBank/DDBJ whole genome shotgun (WGS) entry which is preliminary data.</text>
</comment>
<dbReference type="RefSeq" id="WP_113954009.1">
    <property type="nucleotide sequence ID" value="NZ_QNRT01000002.1"/>
</dbReference>
<dbReference type="InParanoid" id="A0A395JKC4"/>
<evidence type="ECO:0000313" key="3">
    <source>
        <dbReference type="Proteomes" id="UP000253083"/>
    </source>
</evidence>
<proteinExistence type="predicted"/>
<sequence length="375" mass="41007">MKTLLTKMIISGSVALLMSGCSSVSRYSLDTEFDSAPVKTKTKMSEALQCLRRELDNNLSNPSAYVFMVRDIIDGTIKHNNYSDGPLSDAGRIQMISTLSAHTNPSYGIVVDQFPLMFQPIISEQIGLDRFGFPSQSNLDNFLPKLTTVANTNRAARGMSAIPSVTPLIIDGAFTRNDSSHQRSKGYGQNGGYRGDVEEEKSGALDLGKSGSERSVTLVVNIIDPQTNMIIGTEGFDLKYYSNSKTARFRIAIDNYYYGFSNTDVRVETLHAAQQTLLDGAAVWILDNAFGNKVDFSPCFETAETVALGRDSRQLYSNDSTAELANSETPAQSPDTTLVSNNAIQNESSQAQLRDDRALAANWKVCTNDSNTDCE</sequence>
<dbReference type="OrthoDB" id="8605405at2"/>
<dbReference type="AlphaFoldDB" id="A0A395JKC4"/>
<feature type="region of interest" description="Disordered" evidence="1">
    <location>
        <begin position="176"/>
        <end position="206"/>
    </location>
</feature>
<dbReference type="EMBL" id="QNRT01000002">
    <property type="protein sequence ID" value="RBP51226.1"/>
    <property type="molecule type" value="Genomic_DNA"/>
</dbReference>
<reference evidence="2 3" key="1">
    <citation type="submission" date="2018-06" db="EMBL/GenBank/DDBJ databases">
        <title>Genomic Encyclopedia of Type Strains, Phase IV (KMG-IV): sequencing the most valuable type-strain genomes for metagenomic binning, comparative biology and taxonomic classification.</title>
        <authorList>
            <person name="Goeker M."/>
        </authorList>
    </citation>
    <scope>NUCLEOTIDE SEQUENCE [LARGE SCALE GENOMIC DNA]</scope>
    <source>
        <strain evidence="2 3">DSM 24032</strain>
    </source>
</reference>